<evidence type="ECO:0000313" key="1">
    <source>
        <dbReference type="EMBL" id="KAJ5160336.1"/>
    </source>
</evidence>
<dbReference type="AlphaFoldDB" id="A0A9W9LKH5"/>
<keyword evidence="2" id="KW-1185">Reference proteome</keyword>
<reference evidence="1" key="1">
    <citation type="submission" date="2022-11" db="EMBL/GenBank/DDBJ databases">
        <authorList>
            <person name="Petersen C."/>
        </authorList>
    </citation>
    <scope>NUCLEOTIDE SEQUENCE</scope>
    <source>
        <strain evidence="1">IBT 26290</strain>
    </source>
</reference>
<dbReference type="GeneID" id="81428641"/>
<dbReference type="RefSeq" id="XP_056541894.1">
    <property type="nucleotide sequence ID" value="XM_056689465.1"/>
</dbReference>
<proteinExistence type="predicted"/>
<evidence type="ECO:0000313" key="2">
    <source>
        <dbReference type="Proteomes" id="UP001149163"/>
    </source>
</evidence>
<organism evidence="1 2">
    <name type="scientific">Penicillium canariense</name>
    <dbReference type="NCBI Taxonomy" id="189055"/>
    <lineage>
        <taxon>Eukaryota</taxon>
        <taxon>Fungi</taxon>
        <taxon>Dikarya</taxon>
        <taxon>Ascomycota</taxon>
        <taxon>Pezizomycotina</taxon>
        <taxon>Eurotiomycetes</taxon>
        <taxon>Eurotiomycetidae</taxon>
        <taxon>Eurotiales</taxon>
        <taxon>Aspergillaceae</taxon>
        <taxon>Penicillium</taxon>
    </lineage>
</organism>
<name>A0A9W9LKH5_9EURO</name>
<sequence length="89" mass="10082">MHTCDPGTSKLVSNLTRIAAKRKRCSDNHEIEFFIPGPAHIAKMEFCRLPSIYFIPFTNKKAIARVILQKRSVPGKARTSNLLINSQTR</sequence>
<dbReference type="EMBL" id="JAPQKN010000004">
    <property type="protein sequence ID" value="KAJ5160336.1"/>
    <property type="molecule type" value="Genomic_DNA"/>
</dbReference>
<reference evidence="1" key="2">
    <citation type="journal article" date="2023" name="IMA Fungus">
        <title>Comparative genomic study of the Penicillium genus elucidates a diverse pangenome and 15 lateral gene transfer events.</title>
        <authorList>
            <person name="Petersen C."/>
            <person name="Sorensen T."/>
            <person name="Nielsen M.R."/>
            <person name="Sondergaard T.E."/>
            <person name="Sorensen J.L."/>
            <person name="Fitzpatrick D.A."/>
            <person name="Frisvad J.C."/>
            <person name="Nielsen K.L."/>
        </authorList>
    </citation>
    <scope>NUCLEOTIDE SEQUENCE</scope>
    <source>
        <strain evidence="1">IBT 26290</strain>
    </source>
</reference>
<accession>A0A9W9LKH5</accession>
<comment type="caution">
    <text evidence="1">The sequence shown here is derived from an EMBL/GenBank/DDBJ whole genome shotgun (WGS) entry which is preliminary data.</text>
</comment>
<protein>
    <submittedName>
        <fullName evidence="1">Uncharacterized protein</fullName>
    </submittedName>
</protein>
<dbReference type="Proteomes" id="UP001149163">
    <property type="component" value="Unassembled WGS sequence"/>
</dbReference>
<gene>
    <name evidence="1" type="ORF">N7482_007340</name>
</gene>